<evidence type="ECO:0000256" key="3">
    <source>
        <dbReference type="ARBA" id="ARBA00007330"/>
    </source>
</evidence>
<proteinExistence type="inferred from homology"/>
<keyword evidence="6" id="KW-0274">FAD</keyword>
<dbReference type="GO" id="GO:0019563">
    <property type="term" value="P:glycerol catabolic process"/>
    <property type="evidence" value="ECO:0007669"/>
    <property type="project" value="UniProtKB-UniPathway"/>
</dbReference>
<dbReference type="GO" id="GO:0046168">
    <property type="term" value="P:glycerol-3-phosphate catabolic process"/>
    <property type="evidence" value="ECO:0007669"/>
    <property type="project" value="TreeGrafter"/>
</dbReference>
<evidence type="ECO:0000313" key="14">
    <source>
        <dbReference type="Proteomes" id="UP000036932"/>
    </source>
</evidence>
<dbReference type="PANTHER" id="PTHR11985:SF35">
    <property type="entry name" value="ANAEROBIC GLYCEROL-3-PHOSPHATE DEHYDROGENASE SUBUNIT A"/>
    <property type="match status" value="1"/>
</dbReference>
<dbReference type="EMBL" id="LIUT01000001">
    <property type="protein sequence ID" value="KOR90488.1"/>
    <property type="molecule type" value="Genomic_DNA"/>
</dbReference>
<gene>
    <name evidence="13" type="ORF">AM231_16040</name>
</gene>
<keyword evidence="14" id="KW-1185">Reference proteome</keyword>
<evidence type="ECO:0000256" key="2">
    <source>
        <dbReference type="ARBA" id="ARBA00004977"/>
    </source>
</evidence>
<dbReference type="AlphaFoldDB" id="A0A0M1P7N0"/>
<keyword evidence="5" id="KW-0319">Glycerol metabolism</keyword>
<accession>A0A0M1P7N0</accession>
<feature type="domain" description="Alpha-glycerophosphate oxidase C-terminal" evidence="12">
    <location>
        <begin position="405"/>
        <end position="531"/>
    </location>
</feature>
<name>A0A0M1P7N0_9BACL</name>
<evidence type="ECO:0000259" key="11">
    <source>
        <dbReference type="Pfam" id="PF01266"/>
    </source>
</evidence>
<dbReference type="OrthoDB" id="9766796at2"/>
<feature type="compositionally biased region" description="Polar residues" evidence="10">
    <location>
        <begin position="577"/>
        <end position="586"/>
    </location>
</feature>
<dbReference type="Pfam" id="PF01266">
    <property type="entry name" value="DAO"/>
    <property type="match status" value="1"/>
</dbReference>
<comment type="caution">
    <text evidence="13">The sequence shown here is derived from an EMBL/GenBank/DDBJ whole genome shotgun (WGS) entry which is preliminary data.</text>
</comment>
<evidence type="ECO:0000259" key="12">
    <source>
        <dbReference type="Pfam" id="PF16901"/>
    </source>
</evidence>
<sequence length="586" mass="65715">MDTSLSARMRTQYIQGMSANKLDVLVIGGGITGAGIAWDASSRGMSVGLVEMNDFASGTSSRSTKLIHGGLRYLKQGELSLVREVGYERDLLHRSAPHLIEPIPMLLPIYKKSMYGYYASALGLFLYDWLSGVKHDKRRKMFRREGTLKLEPLLRKEGLIGSGYYCEYRTDDARLTVEVMKSAQAKGALIANYTKVREFIYRGGKVIGAYVEERLSGEMYPIFAKKIINAAGPWADLVRFKERSLDGKQLLLTKGVHLVVDHAKLPIRQAVYFNVPGGRMIFVIPREGKTYIGAIETVHEGAIEPPNITDEDRQYLIEAVNHVFPESRLALDDIESAWSGLRPLVREEGKSPSELSRKDEILVSDSGLITIAGGKLTSFRKMAERVVDFTARQFQDTEGIIYPPCTTDRLPISGGEMKGLTYEQFREVLIKQGKSLGIRREALWSLINRYGSNTPLLLEGVDASSHRADALEEQLLRAEIEYSIEHEMTVTAVDFLLRRTGWVWFDRQKAEQSIASVLAVMSECLDWDEEEVDRQRELLQEELQSAWGTLKADEMDLSSDSTDSEEVAATVSEDEAINSTTLSSMK</sequence>
<evidence type="ECO:0000256" key="9">
    <source>
        <dbReference type="RuleBase" id="RU361217"/>
    </source>
</evidence>
<comment type="cofactor">
    <cofactor evidence="1 9">
        <name>FAD</name>
        <dbReference type="ChEBI" id="CHEBI:57692"/>
    </cofactor>
</comment>
<dbReference type="InterPro" id="IPR006076">
    <property type="entry name" value="FAD-dep_OxRdtase"/>
</dbReference>
<evidence type="ECO:0000256" key="10">
    <source>
        <dbReference type="SAM" id="MobiDB-lite"/>
    </source>
</evidence>
<dbReference type="SUPFAM" id="SSF51905">
    <property type="entry name" value="FAD/NAD(P)-binding domain"/>
    <property type="match status" value="1"/>
</dbReference>
<dbReference type="RefSeq" id="WP_054403412.1">
    <property type="nucleotide sequence ID" value="NZ_LIUT01000001.1"/>
</dbReference>
<dbReference type="PROSITE" id="PS00977">
    <property type="entry name" value="FAD_G3PDH_1"/>
    <property type="match status" value="1"/>
</dbReference>
<organism evidence="13 14">
    <name type="scientific">Paenibacillus solani</name>
    <dbReference type="NCBI Taxonomy" id="1705565"/>
    <lineage>
        <taxon>Bacteria</taxon>
        <taxon>Bacillati</taxon>
        <taxon>Bacillota</taxon>
        <taxon>Bacilli</taxon>
        <taxon>Bacillales</taxon>
        <taxon>Paenibacillaceae</taxon>
        <taxon>Paenibacillus</taxon>
    </lineage>
</organism>
<feature type="compositionally biased region" description="Acidic residues" evidence="10">
    <location>
        <begin position="562"/>
        <end position="576"/>
    </location>
</feature>
<dbReference type="Gene3D" id="1.10.8.870">
    <property type="entry name" value="Alpha-glycerophosphate oxidase, cap domain"/>
    <property type="match status" value="1"/>
</dbReference>
<dbReference type="Pfam" id="PF16901">
    <property type="entry name" value="DAO_C"/>
    <property type="match status" value="1"/>
</dbReference>
<dbReference type="GO" id="GO:0004368">
    <property type="term" value="F:glycerol-3-phosphate dehydrogenase (quinone) activity"/>
    <property type="evidence" value="ECO:0007669"/>
    <property type="project" value="UniProtKB-EC"/>
</dbReference>
<dbReference type="PRINTS" id="PR01001">
    <property type="entry name" value="FADG3PDH"/>
</dbReference>
<dbReference type="Proteomes" id="UP000036932">
    <property type="component" value="Unassembled WGS sequence"/>
</dbReference>
<dbReference type="InterPro" id="IPR038299">
    <property type="entry name" value="DAO_C_sf"/>
</dbReference>
<dbReference type="InterPro" id="IPR031656">
    <property type="entry name" value="DAO_C"/>
</dbReference>
<dbReference type="InterPro" id="IPR036188">
    <property type="entry name" value="FAD/NAD-bd_sf"/>
</dbReference>
<feature type="domain" description="FAD dependent oxidoreductase" evidence="11">
    <location>
        <begin position="23"/>
        <end position="348"/>
    </location>
</feature>
<dbReference type="Gene3D" id="3.50.50.60">
    <property type="entry name" value="FAD/NAD(P)-binding domain"/>
    <property type="match status" value="1"/>
</dbReference>
<dbReference type="PANTHER" id="PTHR11985">
    <property type="entry name" value="GLYCEROL-3-PHOSPHATE DEHYDROGENASE"/>
    <property type="match status" value="1"/>
</dbReference>
<dbReference type="GO" id="GO:0009331">
    <property type="term" value="C:glycerol-3-phosphate dehydrogenase (FAD) complex"/>
    <property type="evidence" value="ECO:0007669"/>
    <property type="project" value="UniProtKB-UniRule"/>
</dbReference>
<dbReference type="EC" id="1.1.5.3" evidence="9"/>
<dbReference type="InterPro" id="IPR000447">
    <property type="entry name" value="G3P_DH_FAD-dep"/>
</dbReference>
<comment type="catalytic activity">
    <reaction evidence="8 9">
        <text>a quinone + sn-glycerol 3-phosphate = dihydroxyacetone phosphate + a quinol</text>
        <dbReference type="Rhea" id="RHEA:18977"/>
        <dbReference type="ChEBI" id="CHEBI:24646"/>
        <dbReference type="ChEBI" id="CHEBI:57597"/>
        <dbReference type="ChEBI" id="CHEBI:57642"/>
        <dbReference type="ChEBI" id="CHEBI:132124"/>
        <dbReference type="EC" id="1.1.5.3"/>
    </reaction>
</comment>
<keyword evidence="4 9" id="KW-0285">Flavoprotein</keyword>
<evidence type="ECO:0000256" key="8">
    <source>
        <dbReference type="ARBA" id="ARBA00049055"/>
    </source>
</evidence>
<dbReference type="UniPathway" id="UPA00618">
    <property type="reaction ID" value="UER00674"/>
</dbReference>
<evidence type="ECO:0000256" key="1">
    <source>
        <dbReference type="ARBA" id="ARBA00001974"/>
    </source>
</evidence>
<evidence type="ECO:0000256" key="6">
    <source>
        <dbReference type="ARBA" id="ARBA00022827"/>
    </source>
</evidence>
<dbReference type="Gene3D" id="3.30.9.10">
    <property type="entry name" value="D-Amino Acid Oxidase, subunit A, domain 2"/>
    <property type="match status" value="1"/>
</dbReference>
<reference evidence="14" key="1">
    <citation type="submission" date="2015-08" db="EMBL/GenBank/DDBJ databases">
        <title>Genome sequencing project for genomic taxonomy and phylogenomics of Bacillus-like bacteria.</title>
        <authorList>
            <person name="Liu B."/>
            <person name="Wang J."/>
            <person name="Zhu Y."/>
            <person name="Liu G."/>
            <person name="Chen Q."/>
            <person name="Chen Z."/>
            <person name="Lan J."/>
            <person name="Che J."/>
            <person name="Ge C."/>
            <person name="Shi H."/>
            <person name="Pan Z."/>
            <person name="Liu X."/>
        </authorList>
    </citation>
    <scope>NUCLEOTIDE SEQUENCE [LARGE SCALE GENOMIC DNA]</scope>
    <source>
        <strain evidence="14">FJAT-22460</strain>
    </source>
</reference>
<comment type="pathway">
    <text evidence="2">Polyol metabolism; glycerol degradation via glycerol kinase pathway; glycerone phosphate from sn-glycerol 3-phosphate (aerobic route): step 1/1.</text>
</comment>
<evidence type="ECO:0000313" key="13">
    <source>
        <dbReference type="EMBL" id="KOR90488.1"/>
    </source>
</evidence>
<comment type="similarity">
    <text evidence="3 9">Belongs to the FAD-dependent glycerol-3-phosphate dehydrogenase family.</text>
</comment>
<evidence type="ECO:0000256" key="5">
    <source>
        <dbReference type="ARBA" id="ARBA00022798"/>
    </source>
</evidence>
<dbReference type="SUPFAM" id="SSF54373">
    <property type="entry name" value="FAD-linked reductases, C-terminal domain"/>
    <property type="match status" value="1"/>
</dbReference>
<keyword evidence="7 9" id="KW-0560">Oxidoreductase</keyword>
<feature type="region of interest" description="Disordered" evidence="10">
    <location>
        <begin position="550"/>
        <end position="586"/>
    </location>
</feature>
<evidence type="ECO:0000256" key="7">
    <source>
        <dbReference type="ARBA" id="ARBA00023002"/>
    </source>
</evidence>
<evidence type="ECO:0000256" key="4">
    <source>
        <dbReference type="ARBA" id="ARBA00022630"/>
    </source>
</evidence>
<dbReference type="PATRIC" id="fig|1705565.3.peg.5292"/>
<protein>
    <recommendedName>
        <fullName evidence="9">Glycerol-3-phosphate dehydrogenase</fullName>
        <ecNumber evidence="9">1.1.5.3</ecNumber>
    </recommendedName>
</protein>